<sequence length="35" mass="4341">MTTDELKELLTRLGRERRDDAMKEYLTLKMQERRN</sequence>
<gene>
    <name evidence="1" type="ORF">LCGC14_0964390</name>
</gene>
<name>A0A0F9RK14_9ZZZZ</name>
<proteinExistence type="predicted"/>
<reference evidence="1" key="1">
    <citation type="journal article" date="2015" name="Nature">
        <title>Complex archaea that bridge the gap between prokaryotes and eukaryotes.</title>
        <authorList>
            <person name="Spang A."/>
            <person name="Saw J.H."/>
            <person name="Jorgensen S.L."/>
            <person name="Zaremba-Niedzwiedzka K."/>
            <person name="Martijn J."/>
            <person name="Lind A.E."/>
            <person name="van Eijk R."/>
            <person name="Schleper C."/>
            <person name="Guy L."/>
            <person name="Ettema T.J."/>
        </authorList>
    </citation>
    <scope>NUCLEOTIDE SEQUENCE</scope>
</reference>
<dbReference type="AlphaFoldDB" id="A0A0F9RK14"/>
<organism evidence="1">
    <name type="scientific">marine sediment metagenome</name>
    <dbReference type="NCBI Taxonomy" id="412755"/>
    <lineage>
        <taxon>unclassified sequences</taxon>
        <taxon>metagenomes</taxon>
        <taxon>ecological metagenomes</taxon>
    </lineage>
</organism>
<protein>
    <submittedName>
        <fullName evidence="1">Uncharacterized protein</fullName>
    </submittedName>
</protein>
<dbReference type="EMBL" id="LAZR01003507">
    <property type="protein sequence ID" value="KKN17573.1"/>
    <property type="molecule type" value="Genomic_DNA"/>
</dbReference>
<evidence type="ECO:0000313" key="1">
    <source>
        <dbReference type="EMBL" id="KKN17573.1"/>
    </source>
</evidence>
<comment type="caution">
    <text evidence="1">The sequence shown here is derived from an EMBL/GenBank/DDBJ whole genome shotgun (WGS) entry which is preliminary data.</text>
</comment>
<accession>A0A0F9RK14</accession>